<dbReference type="PANTHER" id="PTHR44688">
    <property type="entry name" value="DNA-BINDING TRANSCRIPTIONAL ACTIVATOR DEVR_DOSR"/>
    <property type="match status" value="1"/>
</dbReference>
<dbReference type="InterPro" id="IPR000792">
    <property type="entry name" value="Tscrpt_reg_LuxR_C"/>
</dbReference>
<evidence type="ECO:0000313" key="7">
    <source>
        <dbReference type="Proteomes" id="UP001430755"/>
    </source>
</evidence>
<keyword evidence="2" id="KW-0238">DNA-binding</keyword>
<dbReference type="PROSITE" id="PS50043">
    <property type="entry name" value="HTH_LUXR_2"/>
    <property type="match status" value="1"/>
</dbReference>
<dbReference type="EMBL" id="JAJMLW010000004">
    <property type="protein sequence ID" value="MCI2242753.1"/>
    <property type="molecule type" value="Genomic_DNA"/>
</dbReference>
<comment type="caution">
    <text evidence="6">The sequence shown here is derived from an EMBL/GenBank/DDBJ whole genome shotgun (WGS) entry which is preliminary data.</text>
</comment>
<feature type="domain" description="HTH luxR-type" evidence="5">
    <location>
        <begin position="470"/>
        <end position="535"/>
    </location>
</feature>
<keyword evidence="3" id="KW-0804">Transcription</keyword>
<name>A0ABS9WIP6_9ACTN</name>
<evidence type="ECO:0000256" key="2">
    <source>
        <dbReference type="ARBA" id="ARBA00023125"/>
    </source>
</evidence>
<accession>A0ABS9WIP6</accession>
<dbReference type="SMART" id="SM00421">
    <property type="entry name" value="HTH_LUXR"/>
    <property type="match status" value="1"/>
</dbReference>
<evidence type="ECO:0000256" key="3">
    <source>
        <dbReference type="ARBA" id="ARBA00023163"/>
    </source>
</evidence>
<dbReference type="Proteomes" id="UP001430755">
    <property type="component" value="Unassembled WGS sequence"/>
</dbReference>
<gene>
    <name evidence="6" type="ORF">LPT13_10385</name>
</gene>
<evidence type="ECO:0000256" key="1">
    <source>
        <dbReference type="ARBA" id="ARBA00023015"/>
    </source>
</evidence>
<proteinExistence type="predicted"/>
<dbReference type="Pfam" id="PF00196">
    <property type="entry name" value="GerE"/>
    <property type="match status" value="1"/>
</dbReference>
<evidence type="ECO:0000259" key="5">
    <source>
        <dbReference type="PROSITE" id="PS50043"/>
    </source>
</evidence>
<dbReference type="PANTHER" id="PTHR44688:SF16">
    <property type="entry name" value="DNA-BINDING TRANSCRIPTIONAL ACTIVATOR DEVR_DOSR"/>
    <property type="match status" value="1"/>
</dbReference>
<evidence type="ECO:0000256" key="4">
    <source>
        <dbReference type="SAM" id="MobiDB-lite"/>
    </source>
</evidence>
<organism evidence="6 7">
    <name type="scientific">Adlercreutzia faecimuris</name>
    <dbReference type="NCBI Taxonomy" id="2897341"/>
    <lineage>
        <taxon>Bacteria</taxon>
        <taxon>Bacillati</taxon>
        <taxon>Actinomycetota</taxon>
        <taxon>Coriobacteriia</taxon>
        <taxon>Eggerthellales</taxon>
        <taxon>Eggerthellaceae</taxon>
        <taxon>Adlercreutzia</taxon>
    </lineage>
</organism>
<feature type="region of interest" description="Disordered" evidence="4">
    <location>
        <begin position="430"/>
        <end position="462"/>
    </location>
</feature>
<dbReference type="RefSeq" id="WP_242166267.1">
    <property type="nucleotide sequence ID" value="NZ_JAJMLW010000004.1"/>
</dbReference>
<dbReference type="CDD" id="cd06170">
    <property type="entry name" value="LuxR_C_like"/>
    <property type="match status" value="1"/>
</dbReference>
<reference evidence="6" key="1">
    <citation type="submission" date="2021-11" db="EMBL/GenBank/DDBJ databases">
        <title>A Novel Adlercreutzia Species, isolated from a Allomyrina dichotoma larva feces.</title>
        <authorList>
            <person name="Suh M.K."/>
        </authorList>
    </citation>
    <scope>NUCLEOTIDE SEQUENCE</scope>
    <source>
        <strain evidence="6">JBNU-10</strain>
    </source>
</reference>
<keyword evidence="7" id="KW-1185">Reference proteome</keyword>
<evidence type="ECO:0000313" key="6">
    <source>
        <dbReference type="EMBL" id="MCI2242753.1"/>
    </source>
</evidence>
<protein>
    <submittedName>
        <fullName evidence="6">Helix-turn-helix transcriptional regulator</fullName>
    </submittedName>
</protein>
<sequence>MPSNFPHITISVAHGRNESDASGDLNTLCVGFGMFQGWLYAAVFGGVAVFPGVGDDGGVATLVFDAFCVSFALALLLLAFTNQLFLRFYVGKKALALASILASAGTLGLFAAGSGSPTAAAAAVASGACMGAGGSLMVAMWGTAFARYEFTTIILNTVVAVVLGIALYLCLVNWVIVPVSALMAALLPVLASLLLWKLTPIPYYRRQEIPIFHPLPIRRASFVARFGLPSLIFGVSLGALRVCVVTGFLQTGDLTGQLAIGAGACVGAAVVLVVAAVTKGDSHWDMLFRCLVPFAAAALFCLPLLSGPAELPACFMVLVGYICLESLMWIFFSDMSQELRLSPIFVFGLGRGLLAIGAFAGATITEGILAGIGATPGSPTEALLLMLLLLVGYSLLPRQREIQAIIDPRRGESPGWTSLKAAVNRQEEQAAARAEAAETGGQGAPDADETAGAEAEERAAKGRFHGRCEEIADRYLLSRRETEVMFLLAKGHNAAFIQDKLCISKSTAKTHINHIYRKLDIHTQQELLTMVEEREVPAPLEARRR</sequence>
<keyword evidence="1" id="KW-0805">Transcription regulation</keyword>